<dbReference type="InterPro" id="IPR014729">
    <property type="entry name" value="Rossmann-like_a/b/a_fold"/>
</dbReference>
<dbReference type="PANTHER" id="PTHR21342:SF1">
    <property type="entry name" value="PHOSPHOPANTETHEINE ADENYLYLTRANSFERASE"/>
    <property type="match status" value="1"/>
</dbReference>
<feature type="binding site" evidence="9">
    <location>
        <begin position="90"/>
        <end position="92"/>
    </location>
    <ligand>
        <name>ATP</name>
        <dbReference type="ChEBI" id="CHEBI:30616"/>
    </ligand>
</feature>
<protein>
    <recommendedName>
        <fullName evidence="9">Phosphopantetheine adenylyltransferase</fullName>
        <ecNumber evidence="9">2.7.7.3</ecNumber>
    </recommendedName>
    <alternativeName>
        <fullName evidence="9">Dephospho-CoA pyrophosphorylase</fullName>
    </alternativeName>
    <alternativeName>
        <fullName evidence="9">Pantetheine-phosphate adenylyltransferase</fullName>
        <shortName evidence="9">PPAT</shortName>
    </alternativeName>
</protein>
<dbReference type="InterPro" id="IPR004821">
    <property type="entry name" value="Cyt_trans-like"/>
</dbReference>
<feature type="binding site" evidence="9">
    <location>
        <position position="9"/>
    </location>
    <ligand>
        <name>substrate</name>
    </ligand>
</feature>
<dbReference type="GO" id="GO:0004595">
    <property type="term" value="F:pantetheine-phosphate adenylyltransferase activity"/>
    <property type="evidence" value="ECO:0007669"/>
    <property type="project" value="UniProtKB-EC"/>
</dbReference>
<evidence type="ECO:0000256" key="8">
    <source>
        <dbReference type="ARBA" id="ARBA00029346"/>
    </source>
</evidence>
<feature type="binding site" evidence="9">
    <location>
        <position position="100"/>
    </location>
    <ligand>
        <name>ATP</name>
        <dbReference type="ChEBI" id="CHEBI:30616"/>
    </ligand>
</feature>
<comment type="similarity">
    <text evidence="9">Belongs to the bacterial CoaD family.</text>
</comment>
<keyword evidence="6 9" id="KW-0460">Magnesium</keyword>
<organism evidence="11 12">
    <name type="scientific">Nocardioides yefusunii</name>
    <dbReference type="NCBI Taxonomy" id="2500546"/>
    <lineage>
        <taxon>Bacteria</taxon>
        <taxon>Bacillati</taxon>
        <taxon>Actinomycetota</taxon>
        <taxon>Actinomycetes</taxon>
        <taxon>Propionibacteriales</taxon>
        <taxon>Nocardioidaceae</taxon>
        <taxon>Nocardioides</taxon>
    </lineage>
</organism>
<feature type="site" description="Transition state stabilizer" evidence="9">
    <location>
        <position position="17"/>
    </location>
</feature>
<dbReference type="SUPFAM" id="SSF52374">
    <property type="entry name" value="Nucleotidylyl transferase"/>
    <property type="match status" value="1"/>
</dbReference>
<evidence type="ECO:0000256" key="6">
    <source>
        <dbReference type="ARBA" id="ARBA00022842"/>
    </source>
</evidence>
<evidence type="ECO:0000313" key="11">
    <source>
        <dbReference type="EMBL" id="MFC6153443.1"/>
    </source>
</evidence>
<evidence type="ECO:0000313" key="12">
    <source>
        <dbReference type="Proteomes" id="UP001596098"/>
    </source>
</evidence>
<name>A0ABW1QVZ7_9ACTN</name>
<evidence type="ECO:0000256" key="3">
    <source>
        <dbReference type="ARBA" id="ARBA00022695"/>
    </source>
</evidence>
<keyword evidence="5 9" id="KW-0067">ATP-binding</keyword>
<reference evidence="12" key="1">
    <citation type="journal article" date="2019" name="Int. J. Syst. Evol. Microbiol.">
        <title>The Global Catalogue of Microorganisms (GCM) 10K type strain sequencing project: providing services to taxonomists for standard genome sequencing and annotation.</title>
        <authorList>
            <consortium name="The Broad Institute Genomics Platform"/>
            <consortium name="The Broad Institute Genome Sequencing Center for Infectious Disease"/>
            <person name="Wu L."/>
            <person name="Ma J."/>
        </authorList>
    </citation>
    <scope>NUCLEOTIDE SEQUENCE [LARGE SCALE GENOMIC DNA]</scope>
    <source>
        <strain evidence="12">DFY28</strain>
    </source>
</reference>
<keyword evidence="3 9" id="KW-0548">Nucleotidyltransferase</keyword>
<evidence type="ECO:0000256" key="9">
    <source>
        <dbReference type="HAMAP-Rule" id="MF_00151"/>
    </source>
</evidence>
<sequence length="164" mass="17942">MTRVVCPGSFDPVTLGHVDVFRRAAALFDEVLVAVGVNATKSATRWFDSDERMAMLREAVADLPNVRVVGFTGLLVDFCVEQDAAAVVKGLRSSTDYEFEQPMANMNAHLQGIDTVFLACDPQWSFVSSSLVKEVLSFGGDVSAFVTPRVLEQLRSRHAERTAS</sequence>
<comment type="caution">
    <text evidence="11">The sequence shown here is derived from an EMBL/GenBank/DDBJ whole genome shotgun (WGS) entry which is preliminary data.</text>
</comment>
<accession>A0ABW1QVZ7</accession>
<evidence type="ECO:0000256" key="5">
    <source>
        <dbReference type="ARBA" id="ARBA00022840"/>
    </source>
</evidence>
<comment type="pathway">
    <text evidence="9">Cofactor biosynthesis; coenzyme A biosynthesis; CoA from (R)-pantothenate: step 4/5.</text>
</comment>
<dbReference type="InterPro" id="IPR001980">
    <property type="entry name" value="PPAT"/>
</dbReference>
<feature type="binding site" evidence="9">
    <location>
        <begin position="124"/>
        <end position="130"/>
    </location>
    <ligand>
        <name>ATP</name>
        <dbReference type="ChEBI" id="CHEBI:30616"/>
    </ligand>
</feature>
<keyword evidence="7 9" id="KW-0173">Coenzyme A biosynthesis</keyword>
<dbReference type="CDD" id="cd02163">
    <property type="entry name" value="PPAT"/>
    <property type="match status" value="1"/>
</dbReference>
<gene>
    <name evidence="9 11" type="primary">coaD</name>
    <name evidence="11" type="ORF">ACFPWU_07150</name>
</gene>
<dbReference type="HAMAP" id="MF_00151">
    <property type="entry name" value="PPAT_bact"/>
    <property type="match status" value="1"/>
</dbReference>
<dbReference type="RefSeq" id="WP_128221268.1">
    <property type="nucleotide sequence ID" value="NZ_CP034929.1"/>
</dbReference>
<evidence type="ECO:0000256" key="1">
    <source>
        <dbReference type="ARBA" id="ARBA00022490"/>
    </source>
</evidence>
<dbReference type="EMBL" id="JBHSQI010000003">
    <property type="protein sequence ID" value="MFC6153443.1"/>
    <property type="molecule type" value="Genomic_DNA"/>
</dbReference>
<keyword evidence="12" id="KW-1185">Reference proteome</keyword>
<dbReference type="NCBIfam" id="TIGR01510">
    <property type="entry name" value="coaD_prev_kdtB"/>
    <property type="match status" value="1"/>
</dbReference>
<dbReference type="NCBIfam" id="TIGR00125">
    <property type="entry name" value="cyt_tran_rel"/>
    <property type="match status" value="1"/>
</dbReference>
<evidence type="ECO:0000256" key="2">
    <source>
        <dbReference type="ARBA" id="ARBA00022679"/>
    </source>
</evidence>
<feature type="binding site" evidence="9">
    <location>
        <position position="89"/>
    </location>
    <ligand>
        <name>substrate</name>
    </ligand>
</feature>
<dbReference type="PANTHER" id="PTHR21342">
    <property type="entry name" value="PHOSPHOPANTETHEINE ADENYLYLTRANSFERASE"/>
    <property type="match status" value="1"/>
</dbReference>
<evidence type="ECO:0000256" key="4">
    <source>
        <dbReference type="ARBA" id="ARBA00022741"/>
    </source>
</evidence>
<evidence type="ECO:0000256" key="7">
    <source>
        <dbReference type="ARBA" id="ARBA00022993"/>
    </source>
</evidence>
<keyword evidence="1 9" id="KW-0963">Cytoplasm</keyword>
<comment type="subcellular location">
    <subcellularLocation>
        <location evidence="9">Cytoplasm</location>
    </subcellularLocation>
</comment>
<keyword evidence="2 9" id="KW-0808">Transferase</keyword>
<proteinExistence type="inferred from homology"/>
<feature type="domain" description="Cytidyltransferase-like" evidence="10">
    <location>
        <begin position="5"/>
        <end position="134"/>
    </location>
</feature>
<comment type="catalytic activity">
    <reaction evidence="8 9">
        <text>(R)-4'-phosphopantetheine + ATP + H(+) = 3'-dephospho-CoA + diphosphate</text>
        <dbReference type="Rhea" id="RHEA:19801"/>
        <dbReference type="ChEBI" id="CHEBI:15378"/>
        <dbReference type="ChEBI" id="CHEBI:30616"/>
        <dbReference type="ChEBI" id="CHEBI:33019"/>
        <dbReference type="ChEBI" id="CHEBI:57328"/>
        <dbReference type="ChEBI" id="CHEBI:61723"/>
        <dbReference type="EC" id="2.7.7.3"/>
    </reaction>
</comment>
<dbReference type="Pfam" id="PF01467">
    <property type="entry name" value="CTP_transf_like"/>
    <property type="match status" value="1"/>
</dbReference>
<feature type="binding site" evidence="9">
    <location>
        <begin position="9"/>
        <end position="10"/>
    </location>
    <ligand>
        <name>ATP</name>
        <dbReference type="ChEBI" id="CHEBI:30616"/>
    </ligand>
</feature>
<keyword evidence="4 9" id="KW-0547">Nucleotide-binding</keyword>
<dbReference type="Proteomes" id="UP001596098">
    <property type="component" value="Unassembled WGS sequence"/>
</dbReference>
<comment type="cofactor">
    <cofactor evidence="9">
        <name>Mg(2+)</name>
        <dbReference type="ChEBI" id="CHEBI:18420"/>
    </cofactor>
</comment>
<evidence type="ECO:0000259" key="10">
    <source>
        <dbReference type="Pfam" id="PF01467"/>
    </source>
</evidence>
<comment type="function">
    <text evidence="9">Reversibly transfers an adenylyl group from ATP to 4'-phosphopantetheine, yielding dephospho-CoA (dPCoA) and pyrophosphate.</text>
</comment>
<feature type="binding site" evidence="9">
    <location>
        <position position="41"/>
    </location>
    <ligand>
        <name>substrate</name>
    </ligand>
</feature>
<dbReference type="Gene3D" id="3.40.50.620">
    <property type="entry name" value="HUPs"/>
    <property type="match status" value="1"/>
</dbReference>
<dbReference type="PRINTS" id="PR01020">
    <property type="entry name" value="LPSBIOSNTHSS"/>
</dbReference>
<feature type="binding site" evidence="9">
    <location>
        <position position="75"/>
    </location>
    <ligand>
        <name>substrate</name>
    </ligand>
</feature>
<comment type="subunit">
    <text evidence="9">Homohexamer.</text>
</comment>
<feature type="binding site" evidence="9">
    <location>
        <position position="17"/>
    </location>
    <ligand>
        <name>ATP</name>
        <dbReference type="ChEBI" id="CHEBI:30616"/>
    </ligand>
</feature>
<dbReference type="EC" id="2.7.7.3" evidence="9"/>